<evidence type="ECO:0000256" key="7">
    <source>
        <dbReference type="ARBA" id="ARBA00049339"/>
    </source>
</evidence>
<keyword evidence="8" id="KW-0963">Cytoplasm</keyword>
<evidence type="ECO:0000256" key="2">
    <source>
        <dbReference type="ARBA" id="ARBA00022598"/>
    </source>
</evidence>
<dbReference type="SMART" id="SM01016">
    <property type="entry name" value="Arg_tRNA_synt_N"/>
    <property type="match status" value="1"/>
</dbReference>
<dbReference type="PRINTS" id="PR01038">
    <property type="entry name" value="TRNASYNTHARG"/>
</dbReference>
<dbReference type="SUPFAM" id="SSF47323">
    <property type="entry name" value="Anticodon-binding domain of a subclass of class I aminoacyl-tRNA synthetases"/>
    <property type="match status" value="1"/>
</dbReference>
<evidence type="ECO:0000256" key="5">
    <source>
        <dbReference type="ARBA" id="ARBA00022917"/>
    </source>
</evidence>
<dbReference type="PANTHER" id="PTHR11956">
    <property type="entry name" value="ARGINYL-TRNA SYNTHETASE"/>
    <property type="match status" value="1"/>
</dbReference>
<dbReference type="InterPro" id="IPR005148">
    <property type="entry name" value="Arg-tRNA-synth_N"/>
</dbReference>
<dbReference type="InterPro" id="IPR009080">
    <property type="entry name" value="tRNAsynth_Ia_anticodon-bd"/>
</dbReference>
<evidence type="ECO:0000313" key="12">
    <source>
        <dbReference type="EMBL" id="MEI5909402.1"/>
    </source>
</evidence>
<dbReference type="SUPFAM" id="SSF55190">
    <property type="entry name" value="Arginyl-tRNA synthetase (ArgRS), N-terminal 'additional' domain"/>
    <property type="match status" value="1"/>
</dbReference>
<dbReference type="EC" id="6.1.1.19" evidence="8"/>
<sequence>MDFKKIISESVQPHIPRAVSEQEITSLIETPKYAHHGDFSFPCFQLAAHLKSSPVTIAESLAKAIRSPYFKKVENIGPYVNFFFNPATLSTDILLNILSKGSNYGSSTIGKGETIVLDMSSPNIAKPFSMGHLRSTVIGNSLSLLAEKCGYQTVKNNYIGDWGTQFGKLVVAYKKWGDRNTVKKKPIDELFSLYTKFHVEASQFPELEDEAREVFKSLEDGNQEYLQLWGWFRKESLQAFQQLYTRLGISFDSYRGESYYNDKMDEVITMLEEENILVKSDGAMVVKLTEEALPPCLIQKRDGATLYATRDLAAALDRFRSYSFSQALYVVGQEQRIHFQQVFAVLSKLGFTWASNMHHIPFGLYLKNGKKMSTRKGHVILLEDMLNEAVKLAHKNMIEKNPDLPNANEIAEQVGVGALIYHDLKNERTNSVEFSMEDMLTFEGDTGPYLQYTFARASSLQRKGETGTETILALDDDESWGLVKKLHAFPEIIHQSQASQSPHYLAKYLFETAQSFNKYYGKVRILEQDAQLTYRLTLVSAFTTVLAEGLRLLGIKAPENM</sequence>
<dbReference type="HAMAP" id="MF_00123">
    <property type="entry name" value="Arg_tRNA_synth"/>
    <property type="match status" value="1"/>
</dbReference>
<evidence type="ECO:0000259" key="10">
    <source>
        <dbReference type="SMART" id="SM00836"/>
    </source>
</evidence>
<dbReference type="InterPro" id="IPR014729">
    <property type="entry name" value="Rossmann-like_a/b/a_fold"/>
</dbReference>
<comment type="subcellular location">
    <subcellularLocation>
        <location evidence="8">Cytoplasm</location>
    </subcellularLocation>
</comment>
<keyword evidence="6 8" id="KW-0030">Aminoacyl-tRNA synthetase</keyword>
<evidence type="ECO:0000259" key="11">
    <source>
        <dbReference type="SMART" id="SM01016"/>
    </source>
</evidence>
<feature type="domain" description="DALR anticodon binding" evidence="10">
    <location>
        <begin position="450"/>
        <end position="561"/>
    </location>
</feature>
<dbReference type="InterPro" id="IPR001278">
    <property type="entry name" value="Arg-tRNA-ligase"/>
</dbReference>
<comment type="similarity">
    <text evidence="1 8 9">Belongs to the class-I aminoacyl-tRNA synthetase family.</text>
</comment>
<dbReference type="Pfam" id="PF03485">
    <property type="entry name" value="Arg_tRNA_synt_N"/>
    <property type="match status" value="1"/>
</dbReference>
<dbReference type="NCBIfam" id="TIGR00456">
    <property type="entry name" value="argS"/>
    <property type="match status" value="1"/>
</dbReference>
<keyword evidence="13" id="KW-1185">Reference proteome</keyword>
<evidence type="ECO:0000256" key="8">
    <source>
        <dbReference type="HAMAP-Rule" id="MF_00123"/>
    </source>
</evidence>
<dbReference type="InterPro" id="IPR008909">
    <property type="entry name" value="DALR_anticod-bd"/>
</dbReference>
<protein>
    <recommendedName>
        <fullName evidence="8">Arginine--tRNA ligase</fullName>
        <ecNumber evidence="8">6.1.1.19</ecNumber>
    </recommendedName>
    <alternativeName>
        <fullName evidence="8">Arginyl-tRNA synthetase</fullName>
        <shortName evidence="8">ArgRS</shortName>
    </alternativeName>
</protein>
<comment type="catalytic activity">
    <reaction evidence="7 8">
        <text>tRNA(Arg) + L-arginine + ATP = L-arginyl-tRNA(Arg) + AMP + diphosphate</text>
        <dbReference type="Rhea" id="RHEA:20301"/>
        <dbReference type="Rhea" id="RHEA-COMP:9658"/>
        <dbReference type="Rhea" id="RHEA-COMP:9673"/>
        <dbReference type="ChEBI" id="CHEBI:30616"/>
        <dbReference type="ChEBI" id="CHEBI:32682"/>
        <dbReference type="ChEBI" id="CHEBI:33019"/>
        <dbReference type="ChEBI" id="CHEBI:78442"/>
        <dbReference type="ChEBI" id="CHEBI:78513"/>
        <dbReference type="ChEBI" id="CHEBI:456215"/>
        <dbReference type="EC" id="6.1.1.19"/>
    </reaction>
</comment>
<dbReference type="RefSeq" id="WP_336588846.1">
    <property type="nucleotide sequence ID" value="NZ_JBBAXC010000025.1"/>
</dbReference>
<evidence type="ECO:0000256" key="4">
    <source>
        <dbReference type="ARBA" id="ARBA00022840"/>
    </source>
</evidence>
<evidence type="ECO:0000256" key="9">
    <source>
        <dbReference type="RuleBase" id="RU363038"/>
    </source>
</evidence>
<gene>
    <name evidence="8 12" type="primary">argS</name>
    <name evidence="12" type="ORF">WAK64_20450</name>
</gene>
<dbReference type="InterPro" id="IPR036695">
    <property type="entry name" value="Arg-tRNA-synth_N_sf"/>
</dbReference>
<feature type="domain" description="Arginyl tRNA synthetase N-terminal" evidence="11">
    <location>
        <begin position="1"/>
        <end position="84"/>
    </location>
</feature>
<dbReference type="Gene3D" id="1.10.730.10">
    <property type="entry name" value="Isoleucyl-tRNA Synthetase, Domain 1"/>
    <property type="match status" value="1"/>
</dbReference>
<dbReference type="CDD" id="cd00671">
    <property type="entry name" value="ArgRS_core"/>
    <property type="match status" value="1"/>
</dbReference>
<dbReference type="Gene3D" id="3.40.50.620">
    <property type="entry name" value="HUPs"/>
    <property type="match status" value="1"/>
</dbReference>
<evidence type="ECO:0000256" key="6">
    <source>
        <dbReference type="ARBA" id="ARBA00023146"/>
    </source>
</evidence>
<dbReference type="Pfam" id="PF00750">
    <property type="entry name" value="tRNA-synt_1d"/>
    <property type="match status" value="1"/>
</dbReference>
<dbReference type="EMBL" id="JBBAXC010000025">
    <property type="protein sequence ID" value="MEI5909402.1"/>
    <property type="molecule type" value="Genomic_DNA"/>
</dbReference>
<dbReference type="SMART" id="SM00836">
    <property type="entry name" value="DALR_1"/>
    <property type="match status" value="1"/>
</dbReference>
<keyword evidence="3 8" id="KW-0547">Nucleotide-binding</keyword>
<dbReference type="GO" id="GO:0004814">
    <property type="term" value="F:arginine-tRNA ligase activity"/>
    <property type="evidence" value="ECO:0007669"/>
    <property type="project" value="UniProtKB-EC"/>
</dbReference>
<keyword evidence="4 8" id="KW-0067">ATP-binding</keyword>
<dbReference type="Proteomes" id="UP001312865">
    <property type="component" value="Unassembled WGS sequence"/>
</dbReference>
<evidence type="ECO:0000313" key="13">
    <source>
        <dbReference type="Proteomes" id="UP001312865"/>
    </source>
</evidence>
<dbReference type="PANTHER" id="PTHR11956:SF5">
    <property type="entry name" value="ARGININE--TRNA LIGASE, CYTOPLASMIC"/>
    <property type="match status" value="1"/>
</dbReference>
<dbReference type="Gene3D" id="3.30.1360.70">
    <property type="entry name" value="Arginyl tRNA synthetase N-terminal domain"/>
    <property type="match status" value="1"/>
</dbReference>
<comment type="caution">
    <text evidence="12">The sequence shown here is derived from an EMBL/GenBank/DDBJ whole genome shotgun (WGS) entry which is preliminary data.</text>
</comment>
<reference evidence="12 13" key="1">
    <citation type="journal article" date="2018" name="J. Microbiol.">
        <title>Bacillus spongiae sp. nov., isolated from sponge of Jeju Island.</title>
        <authorList>
            <person name="Lee G.E."/>
            <person name="Im W.T."/>
            <person name="Park J.S."/>
        </authorList>
    </citation>
    <scope>NUCLEOTIDE SEQUENCE [LARGE SCALE GENOMIC DNA]</scope>
    <source>
        <strain evidence="12 13">135PIL107-10</strain>
    </source>
</reference>
<keyword evidence="2 8" id="KW-0436">Ligase</keyword>
<comment type="subunit">
    <text evidence="8">Monomer.</text>
</comment>
<dbReference type="CDD" id="cd07956">
    <property type="entry name" value="Anticodon_Ia_Arg"/>
    <property type="match status" value="1"/>
</dbReference>
<feature type="short sequence motif" description="'HIGH' region" evidence="8">
    <location>
        <begin position="122"/>
        <end position="132"/>
    </location>
</feature>
<organism evidence="12 13">
    <name type="scientific">Bacillus spongiae</name>
    <dbReference type="NCBI Taxonomy" id="2683610"/>
    <lineage>
        <taxon>Bacteria</taxon>
        <taxon>Bacillati</taxon>
        <taxon>Bacillota</taxon>
        <taxon>Bacilli</taxon>
        <taxon>Bacillales</taxon>
        <taxon>Bacillaceae</taxon>
        <taxon>Bacillus</taxon>
    </lineage>
</organism>
<keyword evidence="5 8" id="KW-0648">Protein biosynthesis</keyword>
<evidence type="ECO:0000256" key="1">
    <source>
        <dbReference type="ARBA" id="ARBA00005594"/>
    </source>
</evidence>
<dbReference type="SUPFAM" id="SSF52374">
    <property type="entry name" value="Nucleotidylyl transferase"/>
    <property type="match status" value="1"/>
</dbReference>
<proteinExistence type="inferred from homology"/>
<dbReference type="InterPro" id="IPR035684">
    <property type="entry name" value="ArgRS_core"/>
</dbReference>
<evidence type="ECO:0000256" key="3">
    <source>
        <dbReference type="ARBA" id="ARBA00022741"/>
    </source>
</evidence>
<accession>A0ABU8HJR9</accession>
<name>A0ABU8HJR9_9BACI</name>
<dbReference type="Pfam" id="PF05746">
    <property type="entry name" value="DALR_1"/>
    <property type="match status" value="1"/>
</dbReference>